<dbReference type="InterPro" id="IPR015813">
    <property type="entry name" value="Pyrv/PenolPyrv_kinase-like_dom"/>
</dbReference>
<dbReference type="Pfam" id="PF03328">
    <property type="entry name" value="HpcH_HpaI"/>
    <property type="match status" value="1"/>
</dbReference>
<name>A0A916T389_9ACTN</name>
<evidence type="ECO:0000256" key="3">
    <source>
        <dbReference type="ARBA" id="ARBA00022842"/>
    </source>
</evidence>
<sequence>MTTDPRGAGGWTPPGPAMLFCPADRPDRFAKAAARADVVILDLEDAVAPDAREAARRALVELPLDPTRTVVRINAAGTEDRARDLHALAQTEYQVVMTAKSESADELADVAQQVIALIETPLGAVRATDIAMADNCAGLMWGAEDLVAAMGGRSSRFAATERDSGTYRDVARCVRSTVRLAAAAFGRFAVDAVHIDIDDVSGLAAEATDAVALGYAATACIHPAQVEVIRRCYRPTEAEYIRAREIVDAAHSRGGVFRLGETMVDGPVITQAHSIIARHAATTAATDTAGE</sequence>
<evidence type="ECO:0000259" key="6">
    <source>
        <dbReference type="Pfam" id="PF03328"/>
    </source>
</evidence>
<comment type="caution">
    <text evidence="7">The sequence shown here is derived from an EMBL/GenBank/DDBJ whole genome shotgun (WGS) entry which is preliminary data.</text>
</comment>
<dbReference type="GO" id="GO:0016829">
    <property type="term" value="F:lyase activity"/>
    <property type="evidence" value="ECO:0007669"/>
    <property type="project" value="UniProtKB-KW"/>
</dbReference>
<keyword evidence="2 5" id="KW-0479">Metal-binding</keyword>
<evidence type="ECO:0000256" key="4">
    <source>
        <dbReference type="PIRSR" id="PIRSR015582-1"/>
    </source>
</evidence>
<dbReference type="AlphaFoldDB" id="A0A916T389"/>
<feature type="domain" description="HpcH/HpaI aldolase/citrate lyase" evidence="6">
    <location>
        <begin position="17"/>
        <end position="223"/>
    </location>
</feature>
<keyword evidence="8" id="KW-1185">Reference proteome</keyword>
<dbReference type="PANTHER" id="PTHR32308:SF10">
    <property type="entry name" value="CITRATE LYASE SUBUNIT BETA"/>
    <property type="match status" value="1"/>
</dbReference>
<dbReference type="GO" id="GO:0000287">
    <property type="term" value="F:magnesium ion binding"/>
    <property type="evidence" value="ECO:0007669"/>
    <property type="project" value="TreeGrafter"/>
</dbReference>
<keyword evidence="3 5" id="KW-0460">Magnesium</keyword>
<evidence type="ECO:0000313" key="7">
    <source>
        <dbReference type="EMBL" id="GGB29833.1"/>
    </source>
</evidence>
<evidence type="ECO:0000256" key="1">
    <source>
        <dbReference type="ARBA" id="ARBA00001946"/>
    </source>
</evidence>
<evidence type="ECO:0000313" key="8">
    <source>
        <dbReference type="Proteomes" id="UP000621454"/>
    </source>
</evidence>
<feature type="binding site" evidence="5">
    <location>
        <position position="119"/>
    </location>
    <ligand>
        <name>Mg(2+)</name>
        <dbReference type="ChEBI" id="CHEBI:18420"/>
    </ligand>
</feature>
<reference evidence="7" key="1">
    <citation type="journal article" date="2014" name="Int. J. Syst. Evol. Microbiol.">
        <title>Complete genome sequence of Corynebacterium casei LMG S-19264T (=DSM 44701T), isolated from a smear-ripened cheese.</title>
        <authorList>
            <consortium name="US DOE Joint Genome Institute (JGI-PGF)"/>
            <person name="Walter F."/>
            <person name="Albersmeier A."/>
            <person name="Kalinowski J."/>
            <person name="Ruckert C."/>
        </authorList>
    </citation>
    <scope>NUCLEOTIDE SEQUENCE</scope>
    <source>
        <strain evidence="7">CGMCC 1.12827</strain>
    </source>
</reference>
<feature type="binding site" evidence="5">
    <location>
        <position position="145"/>
    </location>
    <ligand>
        <name>Mg(2+)</name>
        <dbReference type="ChEBI" id="CHEBI:18420"/>
    </ligand>
</feature>
<dbReference type="InterPro" id="IPR005000">
    <property type="entry name" value="Aldolase/citrate-lyase_domain"/>
</dbReference>
<evidence type="ECO:0000256" key="5">
    <source>
        <dbReference type="PIRSR" id="PIRSR015582-2"/>
    </source>
</evidence>
<feature type="binding site" evidence="4">
    <location>
        <position position="119"/>
    </location>
    <ligand>
        <name>substrate</name>
    </ligand>
</feature>
<dbReference type="PIRSF" id="PIRSF015582">
    <property type="entry name" value="Cit_lyase_B"/>
    <property type="match status" value="1"/>
</dbReference>
<feature type="binding site" evidence="4">
    <location>
        <position position="72"/>
    </location>
    <ligand>
        <name>substrate</name>
    </ligand>
</feature>
<reference evidence="7" key="2">
    <citation type="submission" date="2020-09" db="EMBL/GenBank/DDBJ databases">
        <authorList>
            <person name="Sun Q."/>
            <person name="Zhou Y."/>
        </authorList>
    </citation>
    <scope>NUCLEOTIDE SEQUENCE</scope>
    <source>
        <strain evidence="7">CGMCC 1.12827</strain>
    </source>
</reference>
<accession>A0A916T389</accession>
<gene>
    <name evidence="7" type="primary">citE</name>
    <name evidence="7" type="ORF">GCM10011489_17530</name>
</gene>
<evidence type="ECO:0000256" key="2">
    <source>
        <dbReference type="ARBA" id="ARBA00022723"/>
    </source>
</evidence>
<dbReference type="Gene3D" id="3.20.20.60">
    <property type="entry name" value="Phosphoenolpyruvate-binding domains"/>
    <property type="match status" value="1"/>
</dbReference>
<dbReference type="PANTHER" id="PTHR32308">
    <property type="entry name" value="LYASE BETA SUBUNIT, PUTATIVE (AFU_ORTHOLOGUE AFUA_4G13030)-RELATED"/>
    <property type="match status" value="1"/>
</dbReference>
<proteinExistence type="predicted"/>
<dbReference type="InterPro" id="IPR011206">
    <property type="entry name" value="Citrate_lyase_beta/mcl1/mcl2"/>
</dbReference>
<protein>
    <submittedName>
        <fullName evidence="7">Citrate lyase subunit beta-like protein</fullName>
    </submittedName>
</protein>
<dbReference type="EMBL" id="BMGC01000009">
    <property type="protein sequence ID" value="GGB29833.1"/>
    <property type="molecule type" value="Genomic_DNA"/>
</dbReference>
<dbReference type="InterPro" id="IPR040442">
    <property type="entry name" value="Pyrv_kinase-like_dom_sf"/>
</dbReference>
<dbReference type="GO" id="GO:0006107">
    <property type="term" value="P:oxaloacetate metabolic process"/>
    <property type="evidence" value="ECO:0007669"/>
    <property type="project" value="TreeGrafter"/>
</dbReference>
<dbReference type="SUPFAM" id="SSF51621">
    <property type="entry name" value="Phosphoenolpyruvate/pyruvate domain"/>
    <property type="match status" value="1"/>
</dbReference>
<organism evidence="7 8">
    <name type="scientific">Gordonia jinhuaensis</name>
    <dbReference type="NCBI Taxonomy" id="1517702"/>
    <lineage>
        <taxon>Bacteria</taxon>
        <taxon>Bacillati</taxon>
        <taxon>Actinomycetota</taxon>
        <taxon>Actinomycetes</taxon>
        <taxon>Mycobacteriales</taxon>
        <taxon>Gordoniaceae</taxon>
        <taxon>Gordonia</taxon>
    </lineage>
</organism>
<dbReference type="Proteomes" id="UP000621454">
    <property type="component" value="Unassembled WGS sequence"/>
</dbReference>
<keyword evidence="7" id="KW-0456">Lyase</keyword>
<comment type="cofactor">
    <cofactor evidence="1">
        <name>Mg(2+)</name>
        <dbReference type="ChEBI" id="CHEBI:18420"/>
    </cofactor>
</comment>